<dbReference type="EMBL" id="AGNL01003439">
    <property type="protein sequence ID" value="EJK74680.1"/>
    <property type="molecule type" value="Genomic_DNA"/>
</dbReference>
<protein>
    <submittedName>
        <fullName evidence="1">Uncharacterized protein</fullName>
    </submittedName>
</protein>
<organism evidence="1 2">
    <name type="scientific">Thalassiosira oceanica</name>
    <name type="common">Marine diatom</name>
    <dbReference type="NCBI Taxonomy" id="159749"/>
    <lineage>
        <taxon>Eukaryota</taxon>
        <taxon>Sar</taxon>
        <taxon>Stramenopiles</taxon>
        <taxon>Ochrophyta</taxon>
        <taxon>Bacillariophyta</taxon>
        <taxon>Coscinodiscophyceae</taxon>
        <taxon>Thalassiosirophycidae</taxon>
        <taxon>Thalassiosirales</taxon>
        <taxon>Thalassiosiraceae</taxon>
        <taxon>Thalassiosira</taxon>
    </lineage>
</organism>
<reference evidence="1 2" key="1">
    <citation type="journal article" date="2012" name="Genome Biol.">
        <title>Genome and low-iron response of an oceanic diatom adapted to chronic iron limitation.</title>
        <authorList>
            <person name="Lommer M."/>
            <person name="Specht M."/>
            <person name="Roy A.S."/>
            <person name="Kraemer L."/>
            <person name="Andreson R."/>
            <person name="Gutowska M.A."/>
            <person name="Wolf J."/>
            <person name="Bergner S.V."/>
            <person name="Schilhabel M.B."/>
            <person name="Klostermeier U.C."/>
            <person name="Beiko R.G."/>
            <person name="Rosenstiel P."/>
            <person name="Hippler M."/>
            <person name="Laroche J."/>
        </authorList>
    </citation>
    <scope>NUCLEOTIDE SEQUENCE [LARGE SCALE GENOMIC DNA]</scope>
    <source>
        <strain evidence="1 2">CCMP1005</strain>
    </source>
</reference>
<evidence type="ECO:0000313" key="1">
    <source>
        <dbReference type="EMBL" id="EJK74680.1"/>
    </source>
</evidence>
<gene>
    <name evidence="1" type="ORF">THAOC_03629</name>
</gene>
<name>K0TB47_THAOC</name>
<accession>K0TB47</accession>
<sequence length="434" mass="47030">MNDNTELSLSAVYPRPCSQSVHILRLGRSGVCVFVESSRTDGMAPRDGGFPAVLEDLGFIHYTRTDGFEWYSDNTVADWFCKGTDSTVALPSTNTTDTVHGICTFGTALGQAYSSPDGLNYEAVGISSLDLSDGITEMWDSRCSSKYCYDLELHYNHQGRSRPATGVYYPHASVNFGFDQCRSRCERVALANQGNRYLGLDLTPGTTTEENLGENLCYCLFESQPTCPEDLPNCRATSPDTSDDADGPNPTICVMSVNKGGAVVDDWRQSLVDDKGFIREDLDSDLSIEYTGPVNTGYQYHLTMHCNPNAVDGTTLPEIPAGDDRTVELGLCVYGSGVHSAAATIEENAFVTIPSSDVTDSTYWVAGNEYWELKGFDNTPCFANGGLFLQAPTAVTVAGEIVSVTLNALQNLGATPAEEYLPLLMCQGDCDTDE</sequence>
<dbReference type="AlphaFoldDB" id="K0TB47"/>
<comment type="caution">
    <text evidence="1">The sequence shown here is derived from an EMBL/GenBank/DDBJ whole genome shotgun (WGS) entry which is preliminary data.</text>
</comment>
<proteinExistence type="predicted"/>
<keyword evidence="2" id="KW-1185">Reference proteome</keyword>
<dbReference type="Proteomes" id="UP000266841">
    <property type="component" value="Unassembled WGS sequence"/>
</dbReference>
<evidence type="ECO:0000313" key="2">
    <source>
        <dbReference type="Proteomes" id="UP000266841"/>
    </source>
</evidence>